<reference evidence="2 3" key="1">
    <citation type="submission" date="2023-02" db="EMBL/GenBank/DDBJ databases">
        <authorList>
            <person name="Mo P."/>
        </authorList>
    </citation>
    <scope>NUCLEOTIDE SEQUENCE [LARGE SCALE GENOMIC DNA]</scope>
    <source>
        <strain evidence="2 3">HUAS 3</strain>
    </source>
</reference>
<dbReference type="Gene3D" id="3.40.50.1820">
    <property type="entry name" value="alpha/beta hydrolase"/>
    <property type="match status" value="1"/>
</dbReference>
<evidence type="ECO:0000313" key="2">
    <source>
        <dbReference type="EMBL" id="WDZ83006.1"/>
    </source>
</evidence>
<proteinExistence type="predicted"/>
<feature type="domain" description="AB hydrolase-1" evidence="1">
    <location>
        <begin position="27"/>
        <end position="260"/>
    </location>
</feature>
<evidence type="ECO:0000313" key="3">
    <source>
        <dbReference type="Proteomes" id="UP001219605"/>
    </source>
</evidence>
<dbReference type="RefSeq" id="WP_275029384.1">
    <property type="nucleotide sequence ID" value="NZ_CP118615.1"/>
</dbReference>
<dbReference type="SUPFAM" id="SSF53474">
    <property type="entry name" value="alpha/beta-Hydrolases"/>
    <property type="match status" value="1"/>
</dbReference>
<organism evidence="2 3">
    <name type="scientific">Micromonospora cathayae</name>
    <dbReference type="NCBI Taxonomy" id="3028804"/>
    <lineage>
        <taxon>Bacteria</taxon>
        <taxon>Bacillati</taxon>
        <taxon>Actinomycetota</taxon>
        <taxon>Actinomycetes</taxon>
        <taxon>Micromonosporales</taxon>
        <taxon>Micromonosporaceae</taxon>
        <taxon>Micromonospora</taxon>
    </lineage>
</organism>
<dbReference type="InterPro" id="IPR000073">
    <property type="entry name" value="AB_hydrolase_1"/>
</dbReference>
<sequence>MELSIDAGDVRLPGTLTLPAGPPRAGVVLLHGAGYGHRSYFLYEHLARVLPPLGIAVLRYDRRPVAAGDVPLAVQAADAAAAVARLRAEIGDRPVGLWGWSQGAWAALAAATSTVPEAAFLVLLSASGVTPARQMRYGTAEQLRRHGYGPEPLADLLALRTTVEEYLRGRLPRDRAQAEVDRYADQPWFPLAYVRRHLPEPGAWTDMDHDPAPTMAAVTCPVLLYYGETDEWVPVEESLAAWRDTGTAATVCRLAGCDHAATPLGGTTIAEISPTYSATLRDWLTDRLARSR</sequence>
<dbReference type="GO" id="GO:0016787">
    <property type="term" value="F:hydrolase activity"/>
    <property type="evidence" value="ECO:0007669"/>
    <property type="project" value="UniProtKB-KW"/>
</dbReference>
<keyword evidence="3" id="KW-1185">Reference proteome</keyword>
<evidence type="ECO:0000259" key="1">
    <source>
        <dbReference type="Pfam" id="PF12697"/>
    </source>
</evidence>
<protein>
    <submittedName>
        <fullName evidence="2">Alpha/beta hydrolase</fullName>
    </submittedName>
</protein>
<accession>A0ABY7ZKN1</accession>
<dbReference type="EMBL" id="CP118615">
    <property type="protein sequence ID" value="WDZ83006.1"/>
    <property type="molecule type" value="Genomic_DNA"/>
</dbReference>
<name>A0ABY7ZKN1_9ACTN</name>
<dbReference type="InterPro" id="IPR053145">
    <property type="entry name" value="AB_hydrolase_Est10"/>
</dbReference>
<dbReference type="PANTHER" id="PTHR43265:SF1">
    <property type="entry name" value="ESTERASE ESTD"/>
    <property type="match status" value="1"/>
</dbReference>
<dbReference type="PANTHER" id="PTHR43265">
    <property type="entry name" value="ESTERASE ESTD"/>
    <property type="match status" value="1"/>
</dbReference>
<dbReference type="Proteomes" id="UP001219605">
    <property type="component" value="Chromosome"/>
</dbReference>
<keyword evidence="2" id="KW-0378">Hydrolase</keyword>
<dbReference type="Pfam" id="PF12697">
    <property type="entry name" value="Abhydrolase_6"/>
    <property type="match status" value="1"/>
</dbReference>
<dbReference type="InterPro" id="IPR029058">
    <property type="entry name" value="AB_hydrolase_fold"/>
</dbReference>
<gene>
    <name evidence="2" type="ORF">PVK37_21355</name>
</gene>